<feature type="region of interest" description="Disordered" evidence="1">
    <location>
        <begin position="221"/>
        <end position="240"/>
    </location>
</feature>
<evidence type="ECO:0000256" key="1">
    <source>
        <dbReference type="SAM" id="MobiDB-lite"/>
    </source>
</evidence>
<feature type="compositionally biased region" description="Low complexity" evidence="1">
    <location>
        <begin position="227"/>
        <end position="240"/>
    </location>
</feature>
<evidence type="ECO:0000313" key="3">
    <source>
        <dbReference type="EMBL" id="QHU04309.1"/>
    </source>
</evidence>
<dbReference type="EMBL" id="MN740395">
    <property type="protein sequence ID" value="QHU04309.1"/>
    <property type="molecule type" value="Genomic_DNA"/>
</dbReference>
<reference evidence="3" key="1">
    <citation type="journal article" date="2020" name="Nature">
        <title>Giant virus diversity and host interactions through global metagenomics.</title>
        <authorList>
            <person name="Schulz F."/>
            <person name="Roux S."/>
            <person name="Paez-Espino D."/>
            <person name="Jungbluth S."/>
            <person name="Walsh D.A."/>
            <person name="Denef V.J."/>
            <person name="McMahon K.D."/>
            <person name="Konstantinidis K.T."/>
            <person name="Eloe-Fadrosh E.A."/>
            <person name="Kyrpides N.C."/>
            <person name="Woyke T."/>
        </authorList>
    </citation>
    <scope>NUCLEOTIDE SEQUENCE</scope>
    <source>
        <strain evidence="3">GVMAG-M-3300027708-39</strain>
    </source>
</reference>
<feature type="compositionally biased region" description="Basic residues" evidence="1">
    <location>
        <begin position="902"/>
        <end position="919"/>
    </location>
</feature>
<feature type="domain" description="OTU" evidence="2">
    <location>
        <begin position="475"/>
        <end position="688"/>
    </location>
</feature>
<organism evidence="3">
    <name type="scientific">viral metagenome</name>
    <dbReference type="NCBI Taxonomy" id="1070528"/>
    <lineage>
        <taxon>unclassified sequences</taxon>
        <taxon>metagenomes</taxon>
        <taxon>organismal metagenomes</taxon>
    </lineage>
</organism>
<dbReference type="Gene3D" id="3.90.70.80">
    <property type="match status" value="1"/>
</dbReference>
<dbReference type="PROSITE" id="PS50802">
    <property type="entry name" value="OTU"/>
    <property type="match status" value="1"/>
</dbReference>
<dbReference type="CDD" id="cd22744">
    <property type="entry name" value="OTU"/>
    <property type="match status" value="1"/>
</dbReference>
<dbReference type="AlphaFoldDB" id="A0A6C0JFD0"/>
<accession>A0A6C0JFD0</accession>
<evidence type="ECO:0000259" key="2">
    <source>
        <dbReference type="PROSITE" id="PS50802"/>
    </source>
</evidence>
<name>A0A6C0JFD0_9ZZZZ</name>
<sequence length="919" mass="106325">MNSVPNELKITINTSIPGFQSIKYKPYMTLPNDRSDDSVQFNPLVKLKPSVIKSMPSNIQVSEFFNKGLFQSLINSHGLVKAKSLVEATNNGYIDNNIKVTLDTLFPSNSVLYINNQPYAIADVQWRKGDWKIDKKIQQLPELESSNIVDPYLYRTVVKDEIISGENELQQIPKEIVYGATYTGPQNVASGIKNVSNSNALASTTFGNPATDTINIDNNANGVSPIKPQKPVKPTTTTTSRTLVSPSVSLEYEAREKEIQNQFLKIKQQQDALLQQQQLVAQQLLKQENKISKDKRNLFLQQQEQIAREREKLNLQQQVLSQELYMLKHKFESQRLQIGNRENINPKTRYPALPPSKPFGNPFDNPSLIMPPPRNPFDSPYLIMPPPNVEELEDEEINSGSSYNIVLETSEASTKTLQNFFNNNNYYFMLNIMFKNMDLQNKNKINEIFKQTTNVSAKSTTNLSQTAYKNTVENMHVIKNAGGGNCFFIALADAINYYNKTAINVDKIIYKNYGKGNVPFNQLLLRQLVGYYILHVNTMSFNDLIDILQDNANVYNNMFRLEYEEYKKNVLHKEDITPDIFFDIINNIYYGNDNFLIMKPTKMTSETLKTPFRMVKQNELEKYINSADYWANPIAVNALCEILGLNVIIIENKNDMMRIPYIYDGNKETSKYLFLFHEYNHYELITFDYIFNSKPVTKVIFKNNYLTPPFYIIFLIFASNYIKIIDANDKKNFKLLQNFMKALFEIYNKIEIKAKTKGRILTKNKENVQFINLFNRFFLQPTIQGGSLSPYEYRMNNPYQNQPQYMPRFIKKNSSTNFDTPQSNISYYITIDMYIQKGTSLSRNEVSNLKCRKRWNAIRKSYADLRGLTYVIKPDYNNLPSTKTENSKNSKSKTQKGGLRLQIKKSNNKTRRHNNYLLS</sequence>
<feature type="region of interest" description="Disordered" evidence="1">
    <location>
        <begin position="876"/>
        <end position="919"/>
    </location>
</feature>
<protein>
    <recommendedName>
        <fullName evidence="2">OTU domain-containing protein</fullName>
    </recommendedName>
</protein>
<dbReference type="InterPro" id="IPR003323">
    <property type="entry name" value="OTU_dom"/>
</dbReference>
<proteinExistence type="predicted"/>